<proteinExistence type="predicted"/>
<organism evidence="1 2">
    <name type="scientific">candidate division LCP-89 bacterium B3_LCP</name>
    <dbReference type="NCBI Taxonomy" id="2012998"/>
    <lineage>
        <taxon>Bacteria</taxon>
        <taxon>Pseudomonadati</taxon>
        <taxon>Bacteria division LCP-89</taxon>
    </lineage>
</organism>
<name>A0A532V1F8_UNCL8</name>
<evidence type="ECO:0000313" key="1">
    <source>
        <dbReference type="EMBL" id="TKJ41050.1"/>
    </source>
</evidence>
<comment type="caution">
    <text evidence="1">The sequence shown here is derived from an EMBL/GenBank/DDBJ whole genome shotgun (WGS) entry which is preliminary data.</text>
</comment>
<sequence length="145" mass="16224">MPDTFYDRLDFYRMLNAGMNNFAKIAVALRVSVRTLERWKRSYDPEKGPYGSLGDISVDQMLESKLELLDGIDGQGFVADNSEPELKKGPRAEILYALRQAALEGNVPAAKLLLSEYSNLPPEDGEVLTVENAIELIKSWAEESK</sequence>
<gene>
    <name evidence="1" type="ORF">CEE37_05130</name>
</gene>
<reference evidence="1 2" key="1">
    <citation type="submission" date="2017-06" db="EMBL/GenBank/DDBJ databases">
        <title>Novel microbial phyla capable of carbon fixation and sulfur reduction in deep-sea sediments.</title>
        <authorList>
            <person name="Huang J."/>
            <person name="Baker B."/>
            <person name="Wang Y."/>
        </authorList>
    </citation>
    <scope>NUCLEOTIDE SEQUENCE [LARGE SCALE GENOMIC DNA]</scope>
    <source>
        <strain evidence="1">B3_LCP</strain>
    </source>
</reference>
<dbReference type="AlphaFoldDB" id="A0A532V1F8"/>
<protein>
    <submittedName>
        <fullName evidence="1">Uncharacterized protein</fullName>
    </submittedName>
</protein>
<evidence type="ECO:0000313" key="2">
    <source>
        <dbReference type="Proteomes" id="UP000319619"/>
    </source>
</evidence>
<dbReference type="Proteomes" id="UP000319619">
    <property type="component" value="Unassembled WGS sequence"/>
</dbReference>
<dbReference type="EMBL" id="NJBN01000003">
    <property type="protein sequence ID" value="TKJ41050.1"/>
    <property type="molecule type" value="Genomic_DNA"/>
</dbReference>
<accession>A0A532V1F8</accession>